<organism evidence="1 2">
    <name type="scientific">Choristoneura fumiferana</name>
    <name type="common">Spruce budworm moth</name>
    <name type="synonym">Archips fumiferana</name>
    <dbReference type="NCBI Taxonomy" id="7141"/>
    <lineage>
        <taxon>Eukaryota</taxon>
        <taxon>Metazoa</taxon>
        <taxon>Ecdysozoa</taxon>
        <taxon>Arthropoda</taxon>
        <taxon>Hexapoda</taxon>
        <taxon>Insecta</taxon>
        <taxon>Pterygota</taxon>
        <taxon>Neoptera</taxon>
        <taxon>Endopterygota</taxon>
        <taxon>Lepidoptera</taxon>
        <taxon>Glossata</taxon>
        <taxon>Ditrysia</taxon>
        <taxon>Tortricoidea</taxon>
        <taxon>Tortricidae</taxon>
        <taxon>Tortricinae</taxon>
        <taxon>Choristoneura</taxon>
    </lineage>
</organism>
<comment type="caution">
    <text evidence="1">The sequence shown here is derived from an EMBL/GenBank/DDBJ whole genome shotgun (WGS) entry which is preliminary data.</text>
</comment>
<proteinExistence type="predicted"/>
<evidence type="ECO:0000313" key="2">
    <source>
        <dbReference type="Proteomes" id="UP001064048"/>
    </source>
</evidence>
<protein>
    <submittedName>
        <fullName evidence="1">Uncharacterized protein</fullName>
    </submittedName>
</protein>
<name>A0ACC0KA00_CHOFU</name>
<gene>
    <name evidence="1" type="ORF">MSG28_015271</name>
</gene>
<keyword evidence="2" id="KW-1185">Reference proteome</keyword>
<sequence length="1078" mass="122286">MDLVKEEAAWEAEYVEALWEALYAVHHEARSQATDLASPVARACDAKTRDPQPKTETPDPGGVSASHSTIKDTSTNIPTKTKPAQGVQDIPTRSEEAGIANSARTLEPVPTNVFNQDSSSSNNHNTEVTRNPKDVSNTILEDATNKMCKTEPAWAPQDDPNILEDAILTNVVRTPAPTGDVSTNQPSLEDSSSNNPNATVSQKPNIFVNTHSILVDATNKMCKTEPAWAPQDDPNILEDAILTNVVRTPAPTGDVSTNQPSLEDSSSNNPNATVTQKPNNFVNTHSILEEATNKMCKTEPVCAQDISNSLEDGSVPDIVRTPASSVDVSTTYNSTIYNTDLARNSAEVPSSVEDSSSKMCKNLGIISPNLEDTSNNMPNKKAVQNADVSVTNSDDGDADVNRTARTDCNPEGISSLRDSISIKTSNYAPKISDSEVSRLQTPSVSNGTAVPKTELISLTPCYVKLEHVSYKKAFICQICQRCFSYKHRLMNHILSHTQSELNTIKIEKKIKRKGKFVCHICGNGVKSKRSLTSHLKIHERDPFREQMNRKTPKDIITKIYYTCDYCGMSTIRKYCLIKHMKRHAKEQAVACEICHQQFQAAWEYVDHMKRKTCKPYKSSSEHTNKNNLQNLMVKPCYVSLERIDIGNEVKTAKIKIIDEFKSFNSDSEDLLDDNQTFETDEETYYCGVCEEQFDTLSSLGDHVCHHPKKPVSCDICKKKFRFQNDLVAHVRLHTGEKPYICDVCKKQFRLKHTMSMHIRTMHLGEHPFSCKVCKKKFRTSQALGKHVRKHTGEKEKKLYSCKVCKKRFRFERECVEHGRVHTGEKPFRCTFCNMSFRVEVSLRIHSRVHTGEKPYTCDVCKRSFRIWQTLDAHKRVHTGEKPFPCDVCNKQFRRYDTLYTHKRTHTGEKPYACEFCPKRFTQRSHLKTHQRTHTGEKPYSCSVCNKRFRDNSHLRNHARTHSAERPYPCNFCEKFFKNTQDLKIHHRIHTGQKPYECKVCKKKCTQASNLRTHMKTHGKKSWLFSCNVCEKKFQRRQYLNQHLTLHGAHTPFMCDVCGAQFSSSSVLSVHARSHYGGE</sequence>
<accession>A0ACC0KA00</accession>
<evidence type="ECO:0000313" key="1">
    <source>
        <dbReference type="EMBL" id="KAI8433179.1"/>
    </source>
</evidence>
<dbReference type="Proteomes" id="UP001064048">
    <property type="component" value="Chromosome 28"/>
</dbReference>
<reference evidence="1 2" key="1">
    <citation type="journal article" date="2022" name="Genome Biol. Evol.">
        <title>The Spruce Budworm Genome: Reconstructing the Evolutionary History of Antifreeze Proteins.</title>
        <authorList>
            <person name="Beliveau C."/>
            <person name="Gagne P."/>
            <person name="Picq S."/>
            <person name="Vernygora O."/>
            <person name="Keeling C.I."/>
            <person name="Pinkney K."/>
            <person name="Doucet D."/>
            <person name="Wen F."/>
            <person name="Johnston J.S."/>
            <person name="Maaroufi H."/>
            <person name="Boyle B."/>
            <person name="Laroche J."/>
            <person name="Dewar K."/>
            <person name="Juretic N."/>
            <person name="Blackburn G."/>
            <person name="Nisole A."/>
            <person name="Brunet B."/>
            <person name="Brandao M."/>
            <person name="Lumley L."/>
            <person name="Duan J."/>
            <person name="Quan G."/>
            <person name="Lucarotti C.J."/>
            <person name="Roe A.D."/>
            <person name="Sperling F.A.H."/>
            <person name="Levesque R.C."/>
            <person name="Cusson M."/>
        </authorList>
    </citation>
    <scope>NUCLEOTIDE SEQUENCE [LARGE SCALE GENOMIC DNA]</scope>
    <source>
        <strain evidence="1">Glfc:IPQL:Cfum</strain>
    </source>
</reference>
<dbReference type="EMBL" id="CM046128">
    <property type="protein sequence ID" value="KAI8433179.1"/>
    <property type="molecule type" value="Genomic_DNA"/>
</dbReference>